<dbReference type="PANTHER" id="PTHR41791:SF1">
    <property type="entry name" value="SSL7039 PROTEIN"/>
    <property type="match status" value="1"/>
</dbReference>
<dbReference type="AlphaFoldDB" id="A0A8J6R0E2"/>
<sequence length="104" mass="12064">MYSVIWTSDFERWISRLRDRPTRIRLLRRLEKAQRGLLGDVSPVGEGVFEMREFFGPGWRMYYIQQGDQLIVMLGGGDKSSQADDIKTAKQLAMQIKENHNDTG</sequence>
<dbReference type="RefSeq" id="WP_191157941.1">
    <property type="nucleotide sequence ID" value="NZ_JACWUN010000029.1"/>
</dbReference>
<dbReference type="NCBIfam" id="TIGR02683">
    <property type="entry name" value="upstrm_HI1419"/>
    <property type="match status" value="1"/>
</dbReference>
<protein>
    <submittedName>
        <fullName evidence="1">Type II toxin-antitoxin system RelE/ParE family toxin</fullName>
    </submittedName>
</protein>
<gene>
    <name evidence="1" type="ORF">ICT70_14620</name>
</gene>
<comment type="caution">
    <text evidence="1">The sequence shown here is derived from an EMBL/GenBank/DDBJ whole genome shotgun (WGS) entry which is preliminary data.</text>
</comment>
<dbReference type="Proteomes" id="UP000632828">
    <property type="component" value="Unassembled WGS sequence"/>
</dbReference>
<dbReference type="EMBL" id="JACWUN010000029">
    <property type="protein sequence ID" value="MBD1401892.1"/>
    <property type="molecule type" value="Genomic_DNA"/>
</dbReference>
<organism evidence="1 2">
    <name type="scientific">Pelovirga terrestris</name>
    <dbReference type="NCBI Taxonomy" id="2771352"/>
    <lineage>
        <taxon>Bacteria</taxon>
        <taxon>Pseudomonadati</taxon>
        <taxon>Thermodesulfobacteriota</taxon>
        <taxon>Desulfuromonadia</taxon>
        <taxon>Geobacterales</taxon>
        <taxon>Geobacteraceae</taxon>
        <taxon>Pelovirga</taxon>
    </lineage>
</organism>
<evidence type="ECO:0000313" key="1">
    <source>
        <dbReference type="EMBL" id="MBD1401892.1"/>
    </source>
</evidence>
<accession>A0A8J6R0E2</accession>
<proteinExistence type="predicted"/>
<dbReference type="InterPro" id="IPR014056">
    <property type="entry name" value="TypeIITA-like_toxin_pred"/>
</dbReference>
<dbReference type="PANTHER" id="PTHR41791">
    <property type="entry name" value="SSL7039 PROTEIN"/>
    <property type="match status" value="1"/>
</dbReference>
<reference evidence="1" key="1">
    <citation type="submission" date="2020-09" db="EMBL/GenBank/DDBJ databases">
        <title>Pelobacter alkaliphilus sp. nov., a novel anaerobic arsenate-reducing bacterium from terrestrial mud volcano.</title>
        <authorList>
            <person name="Khomyakova M.A."/>
            <person name="Merkel A.Y."/>
            <person name="Slobodkin A.I."/>
        </authorList>
    </citation>
    <scope>NUCLEOTIDE SEQUENCE</scope>
    <source>
        <strain evidence="1">M08fum</strain>
    </source>
</reference>
<evidence type="ECO:0000313" key="2">
    <source>
        <dbReference type="Proteomes" id="UP000632828"/>
    </source>
</evidence>
<name>A0A8J6R0E2_9BACT</name>
<keyword evidence="2" id="KW-1185">Reference proteome</keyword>
<dbReference type="PIRSF" id="PIRSF028744">
    <property type="entry name" value="Addict_mod_HI1419"/>
    <property type="match status" value="1"/>
</dbReference>